<proteinExistence type="inferred from homology"/>
<dbReference type="PANTHER" id="PTHR11452">
    <property type="entry name" value="ALPHA-GALACTOSIDASE/ALPHA-N-ACETYLGALACTOSAMINIDASE"/>
    <property type="match status" value="1"/>
</dbReference>
<evidence type="ECO:0000256" key="2">
    <source>
        <dbReference type="ARBA" id="ARBA00022801"/>
    </source>
</evidence>
<dbReference type="PANTHER" id="PTHR11452:SF75">
    <property type="entry name" value="ALPHA-GALACTOSIDASE MEL1"/>
    <property type="match status" value="1"/>
</dbReference>
<keyword evidence="4" id="KW-0732">Signal</keyword>
<protein>
    <submittedName>
        <fullName evidence="5">Alpha-galactosidase</fullName>
    </submittedName>
</protein>
<dbReference type="Proteomes" id="UP000764045">
    <property type="component" value="Unassembled WGS sequence"/>
</dbReference>
<dbReference type="InterPro" id="IPR013785">
    <property type="entry name" value="Aldolase_TIM"/>
</dbReference>
<dbReference type="AlphaFoldDB" id="A0A938WKQ5"/>
<dbReference type="PROSITE" id="PS51257">
    <property type="entry name" value="PROKAR_LIPOPROTEIN"/>
    <property type="match status" value="1"/>
</dbReference>
<feature type="signal peptide" evidence="4">
    <location>
        <begin position="1"/>
        <end position="19"/>
    </location>
</feature>
<evidence type="ECO:0000313" key="6">
    <source>
        <dbReference type="Proteomes" id="UP000764045"/>
    </source>
</evidence>
<dbReference type="RefSeq" id="WP_205108204.1">
    <property type="nucleotide sequence ID" value="NZ_JACJJL010000005.1"/>
</dbReference>
<dbReference type="SUPFAM" id="SSF51445">
    <property type="entry name" value="(Trans)glycosidases"/>
    <property type="match status" value="1"/>
</dbReference>
<evidence type="ECO:0000256" key="1">
    <source>
        <dbReference type="ARBA" id="ARBA00009743"/>
    </source>
</evidence>
<comment type="similarity">
    <text evidence="1">Belongs to the glycosyl hydrolase 27 family.</text>
</comment>
<dbReference type="GO" id="GO:0004553">
    <property type="term" value="F:hydrolase activity, hydrolyzing O-glycosyl compounds"/>
    <property type="evidence" value="ECO:0007669"/>
    <property type="project" value="InterPro"/>
</dbReference>
<dbReference type="InterPro" id="IPR017853">
    <property type="entry name" value="GH"/>
</dbReference>
<evidence type="ECO:0000256" key="4">
    <source>
        <dbReference type="SAM" id="SignalP"/>
    </source>
</evidence>
<dbReference type="Gene3D" id="3.20.20.70">
    <property type="entry name" value="Aldolase class I"/>
    <property type="match status" value="1"/>
</dbReference>
<sequence length="754" mass="83625">MKRRLSIAACCLWVACAVAADFTGGNWAIKYNEATKRLSVGYSGRPIFDGVYAEAKVGADTVRSYEASTVGFGRYSVDDCFGEGSCYRITYTMPSGTELVQTFAFYDGLPYFVTSLEVTGNGTVESNYAVPMKSCDTAGFMPSGRQNRVLFVPWDNDGFIRYGSNPLLGETNSYSVTAIYNADTREGLVAGAVDHDLWKSAVHVECSDYDKVNGFALISGYTDEHTHDSILSEQGVMPHGTIVADTVSSARFVVGWFDDWRDGMEAFGKACTMVAPKREWAGGAPYGWSSWGVQSTDISYQGVIDCADFIRDNLVSRGFHDRQGKVVMSLDAWWNDNLTVDQVRQFVDYCKQNNMIPGLYYGSFCRFGDLNSYVPGTNNKYRFRDIALKVHGRFKVVDGAYCLDPTHVGTKQFIVSDMMKFKQWGIEYLKCDFMSDGAIEADSWYNKDCHTGVQAYNEGMAFLLKQAGDGIYIDLSISPVFPYQYAHGRRISCDAWGTIDHTKYVMNNASYGWWVNQLYVANDPDHMVMALRQEAGGIQGENANRARITSGAIVGAFLTGDNFSPNVTLHDGSGKERPNYYQASRERALKLLTNEDINAIPRTCKSFRPVYGNASTAVGAESLMMYENEQYVYLAVFNYQILVPNIGIVSFADIGVDPSDVGEVKELWTGEVLHPSQEGISYNVPVCDARIYRIEKKGHPDGIVELSRPSDEGGATAFDLLGRRMPDSAVGSPTQGARRLYVLKQGNSVRKVFK</sequence>
<dbReference type="InterPro" id="IPR002241">
    <property type="entry name" value="Glyco_hydro_27"/>
</dbReference>
<accession>A0A938WKQ5</accession>
<keyword evidence="3" id="KW-0326">Glycosidase</keyword>
<evidence type="ECO:0000313" key="5">
    <source>
        <dbReference type="EMBL" id="MBM6660944.1"/>
    </source>
</evidence>
<comment type="caution">
    <text evidence="5">The sequence shown here is derived from an EMBL/GenBank/DDBJ whole genome shotgun (WGS) entry which is preliminary data.</text>
</comment>
<evidence type="ECO:0000256" key="3">
    <source>
        <dbReference type="ARBA" id="ARBA00023295"/>
    </source>
</evidence>
<dbReference type="GO" id="GO:0005975">
    <property type="term" value="P:carbohydrate metabolic process"/>
    <property type="evidence" value="ECO:0007669"/>
    <property type="project" value="InterPro"/>
</dbReference>
<keyword evidence="6" id="KW-1185">Reference proteome</keyword>
<dbReference type="EMBL" id="JACJJL010000005">
    <property type="protein sequence ID" value="MBM6660944.1"/>
    <property type="molecule type" value="Genomic_DNA"/>
</dbReference>
<gene>
    <name evidence="5" type="ORF">H6B30_04095</name>
</gene>
<organism evidence="5 6">
    <name type="scientific">Marseilla massiliensis</name>
    <dbReference type="NCBI Taxonomy" id="1841864"/>
    <lineage>
        <taxon>Bacteria</taxon>
        <taxon>Pseudomonadati</taxon>
        <taxon>Bacteroidota</taxon>
        <taxon>Bacteroidia</taxon>
        <taxon>Bacteroidales</taxon>
        <taxon>Prevotellaceae</taxon>
        <taxon>Marseilla</taxon>
    </lineage>
</organism>
<reference evidence="5 6" key="1">
    <citation type="journal article" date="2021" name="Sci. Rep.">
        <title>The distribution of antibiotic resistance genes in chicken gut microbiota commensals.</title>
        <authorList>
            <person name="Juricova H."/>
            <person name="Matiasovicova J."/>
            <person name="Kubasova T."/>
            <person name="Cejkova D."/>
            <person name="Rychlik I."/>
        </authorList>
    </citation>
    <scope>NUCLEOTIDE SEQUENCE [LARGE SCALE GENOMIC DNA]</scope>
    <source>
        <strain evidence="5 6">An819</strain>
    </source>
</reference>
<name>A0A938WKQ5_9BACT</name>
<keyword evidence="2" id="KW-0378">Hydrolase</keyword>
<feature type="chain" id="PRO_5037636555" evidence="4">
    <location>
        <begin position="20"/>
        <end position="754"/>
    </location>
</feature>